<keyword evidence="3" id="KW-0808">Transferase</keyword>
<feature type="non-terminal residue" evidence="6">
    <location>
        <position position="149"/>
    </location>
</feature>
<comment type="caution">
    <text evidence="6">The sequence shown here is derived from an EMBL/GenBank/DDBJ whole genome shotgun (WGS) entry which is preliminary data.</text>
</comment>
<evidence type="ECO:0000256" key="2">
    <source>
        <dbReference type="ARBA" id="ARBA00022576"/>
    </source>
</evidence>
<proteinExistence type="predicted"/>
<accession>X1R3G8</accession>
<keyword evidence="2" id="KW-0032">Aminotransferase</keyword>
<dbReference type="GO" id="GO:0030170">
    <property type="term" value="F:pyridoxal phosphate binding"/>
    <property type="evidence" value="ECO:0007669"/>
    <property type="project" value="InterPro"/>
</dbReference>
<name>X1R3G8_9ZZZZ</name>
<dbReference type="PANTHER" id="PTHR42885">
    <property type="entry name" value="HISTIDINOL-PHOSPHATE AMINOTRANSFERASE-RELATED"/>
    <property type="match status" value="1"/>
</dbReference>
<evidence type="ECO:0000313" key="6">
    <source>
        <dbReference type="EMBL" id="GAI50134.1"/>
    </source>
</evidence>
<feature type="domain" description="Aminotransferase class I/classII large" evidence="5">
    <location>
        <begin position="3"/>
        <end position="147"/>
    </location>
</feature>
<evidence type="ECO:0000256" key="4">
    <source>
        <dbReference type="ARBA" id="ARBA00022898"/>
    </source>
</evidence>
<dbReference type="AlphaFoldDB" id="X1R3G8"/>
<dbReference type="EMBL" id="BARV01041371">
    <property type="protein sequence ID" value="GAI50134.1"/>
    <property type="molecule type" value="Genomic_DNA"/>
</dbReference>
<keyword evidence="4" id="KW-0663">Pyridoxal phosphate</keyword>
<dbReference type="SUPFAM" id="SSF53383">
    <property type="entry name" value="PLP-dependent transferases"/>
    <property type="match status" value="1"/>
</dbReference>
<organism evidence="6">
    <name type="scientific">marine sediment metagenome</name>
    <dbReference type="NCBI Taxonomy" id="412755"/>
    <lineage>
        <taxon>unclassified sequences</taxon>
        <taxon>metagenomes</taxon>
        <taxon>ecological metagenomes</taxon>
    </lineage>
</organism>
<dbReference type="Pfam" id="PF00155">
    <property type="entry name" value="Aminotran_1_2"/>
    <property type="match status" value="1"/>
</dbReference>
<evidence type="ECO:0000256" key="3">
    <source>
        <dbReference type="ARBA" id="ARBA00022679"/>
    </source>
</evidence>
<dbReference type="PANTHER" id="PTHR42885:SF2">
    <property type="entry name" value="HISTIDINOL-PHOSPHATE AMINOTRANSFERASE"/>
    <property type="match status" value="1"/>
</dbReference>
<evidence type="ECO:0000256" key="1">
    <source>
        <dbReference type="ARBA" id="ARBA00001933"/>
    </source>
</evidence>
<protein>
    <recommendedName>
        <fullName evidence="5">Aminotransferase class I/classII large domain-containing protein</fullName>
    </recommendedName>
</protein>
<comment type="cofactor">
    <cofactor evidence="1">
        <name>pyridoxal 5'-phosphate</name>
        <dbReference type="ChEBI" id="CHEBI:597326"/>
    </cofactor>
</comment>
<feature type="non-terminal residue" evidence="6">
    <location>
        <position position="1"/>
    </location>
</feature>
<evidence type="ECO:0000259" key="5">
    <source>
        <dbReference type="Pfam" id="PF00155"/>
    </source>
</evidence>
<reference evidence="6" key="1">
    <citation type="journal article" date="2014" name="Front. Microbiol.">
        <title>High frequency of phylogenetically diverse reductive dehalogenase-homologous genes in deep subseafloor sedimentary metagenomes.</title>
        <authorList>
            <person name="Kawai M."/>
            <person name="Futagami T."/>
            <person name="Toyoda A."/>
            <person name="Takaki Y."/>
            <person name="Nishi S."/>
            <person name="Hori S."/>
            <person name="Arai W."/>
            <person name="Tsubouchi T."/>
            <person name="Morono Y."/>
            <person name="Uchiyama I."/>
            <person name="Ito T."/>
            <person name="Fujiyama A."/>
            <person name="Inagaki F."/>
            <person name="Takami H."/>
        </authorList>
    </citation>
    <scope>NUCLEOTIDE SEQUENCE</scope>
    <source>
        <strain evidence="6">Expedition CK06-06</strain>
    </source>
</reference>
<dbReference type="InterPro" id="IPR004839">
    <property type="entry name" value="Aminotransferase_I/II_large"/>
</dbReference>
<gene>
    <name evidence="6" type="ORF">S06H3_62658</name>
</gene>
<dbReference type="GO" id="GO:0008483">
    <property type="term" value="F:transaminase activity"/>
    <property type="evidence" value="ECO:0007669"/>
    <property type="project" value="UniProtKB-KW"/>
</dbReference>
<dbReference type="InterPro" id="IPR015422">
    <property type="entry name" value="PyrdxlP-dep_Trfase_small"/>
</dbReference>
<sequence>PIEIASYLMKIKQPYNVNVAAQAAALASLSDIDYLRGNVAKIVAERERLFNKLKELEWLKPYPSSANFILCSLHCHSEGLAEALTLKEVKRKGQRPKNLAQGKLGEESLVKEIWRLLQKRGIFVRYFDSPRLRNYLRISVGKPEDTDAL</sequence>
<dbReference type="Gene3D" id="3.90.1150.10">
    <property type="entry name" value="Aspartate Aminotransferase, domain 1"/>
    <property type="match status" value="1"/>
</dbReference>
<dbReference type="InterPro" id="IPR015424">
    <property type="entry name" value="PyrdxlP-dep_Trfase"/>
</dbReference>